<dbReference type="NCBIfam" id="TIGR01087">
    <property type="entry name" value="murD"/>
    <property type="match status" value="1"/>
</dbReference>
<evidence type="ECO:0000256" key="1">
    <source>
        <dbReference type="ARBA" id="ARBA00004496"/>
    </source>
</evidence>
<accession>A0A8S4C1Y4</accession>
<sequence>MIKFDNYNDKLIGILGLAKSGKAAINSFIESNAQIVAWDDNEKILEQVKEEFSNQSKNLLFASPAEEKIWRRADAFLISPGIPMYYLTQHPLYKIAQGQGIPLYCDVEFLYQKVNKNVGFIGITGTNGKSTTTALINHVLRSVKIRTEIGGNIGTPVLELEELNSGFYVLEVSSFQLDLLEKTRFNIAVCLTITPDHLDKHGTFKRYAEAKQQMFNNQEKGDLAIISTDSYTNNQIMSEVIARKKAKVIPISRTEQIEGGVSVISGILYDNYKSKKQYNVSDISSLMGEHNGENMAAAFTACIGAGVKPEEIISAFKIYKSLPHRMDLFHRFNGINFINDSKATNADSTYWALKNFDNVYWIAGGICKDSGIKLLKPFFEKINHAYLIGDAAESFAAILAENNVPYTIATTLVNAVSIIKAQNIENGNVLLSPACASLDQWKNYEERGNAFMKLVKEKWPG</sequence>
<keyword evidence="4 10" id="KW-0436">Ligase</keyword>
<evidence type="ECO:0000256" key="6">
    <source>
        <dbReference type="ARBA" id="ARBA00022741"/>
    </source>
</evidence>
<dbReference type="PROSITE" id="PS01011">
    <property type="entry name" value="FOLYLPOLYGLU_SYNT_1"/>
    <property type="match status" value="1"/>
</dbReference>
<evidence type="ECO:0000256" key="7">
    <source>
        <dbReference type="ARBA" id="ARBA00022840"/>
    </source>
</evidence>
<dbReference type="GO" id="GO:0008764">
    <property type="term" value="F:UDP-N-acetylmuramoylalanine-D-glutamate ligase activity"/>
    <property type="evidence" value="ECO:0007669"/>
    <property type="project" value="InterPro"/>
</dbReference>
<evidence type="ECO:0000256" key="8">
    <source>
        <dbReference type="ARBA" id="ARBA00023306"/>
    </source>
</evidence>
<feature type="domain" description="Mur ligase central" evidence="9">
    <location>
        <begin position="123"/>
        <end position="301"/>
    </location>
</feature>
<evidence type="ECO:0000313" key="10">
    <source>
        <dbReference type="EMBL" id="CAG7590936.1"/>
    </source>
</evidence>
<evidence type="ECO:0000256" key="2">
    <source>
        <dbReference type="ARBA" id="ARBA00004752"/>
    </source>
</evidence>
<organism evidence="10 11">
    <name type="scientific">Hyalomma marginatum</name>
    <dbReference type="NCBI Taxonomy" id="34627"/>
    <lineage>
        <taxon>Eukaryota</taxon>
        <taxon>Metazoa</taxon>
        <taxon>Ecdysozoa</taxon>
        <taxon>Arthropoda</taxon>
        <taxon>Chelicerata</taxon>
        <taxon>Arachnida</taxon>
        <taxon>Acari</taxon>
        <taxon>Parasitiformes</taxon>
        <taxon>Ixodida</taxon>
        <taxon>Ixodoidea</taxon>
        <taxon>Ixodidae</taxon>
        <taxon>Hyalomminae</taxon>
        <taxon>Hyalomma</taxon>
    </lineage>
</organism>
<keyword evidence="3" id="KW-0963">Cytoplasm</keyword>
<proteinExistence type="inferred from homology"/>
<keyword evidence="11" id="KW-1185">Reference proteome</keyword>
<dbReference type="InterPro" id="IPR005762">
    <property type="entry name" value="MurD"/>
</dbReference>
<dbReference type="GO" id="GO:0004326">
    <property type="term" value="F:tetrahydrofolylpolyglutamate synthase activity"/>
    <property type="evidence" value="ECO:0007669"/>
    <property type="project" value="InterPro"/>
</dbReference>
<dbReference type="GO" id="GO:0051301">
    <property type="term" value="P:cell division"/>
    <property type="evidence" value="ECO:0007669"/>
    <property type="project" value="UniProtKB-KW"/>
</dbReference>
<reference evidence="10" key="1">
    <citation type="submission" date="2021-06" db="EMBL/GenBank/DDBJ databases">
        <authorList>
            <person name="Nardi T."/>
            <person name="Nardi T."/>
        </authorList>
    </citation>
    <scope>NUCLEOTIDE SEQUENCE</scope>
</reference>
<dbReference type="HAMAP" id="MF_00639">
    <property type="entry name" value="MurD"/>
    <property type="match status" value="1"/>
</dbReference>
<dbReference type="SUPFAM" id="SSF53623">
    <property type="entry name" value="MurD-like peptide ligases, catalytic domain"/>
    <property type="match status" value="1"/>
</dbReference>
<dbReference type="SUPFAM" id="SSF51984">
    <property type="entry name" value="MurCD N-terminal domain"/>
    <property type="match status" value="1"/>
</dbReference>
<comment type="pathway">
    <text evidence="2">Cell wall biogenesis; peptidoglycan biosynthesis.</text>
</comment>
<dbReference type="PANTHER" id="PTHR43692:SF1">
    <property type="entry name" value="UDP-N-ACETYLMURAMOYLALANINE--D-GLUTAMATE LIGASE"/>
    <property type="match status" value="1"/>
</dbReference>
<dbReference type="Proteomes" id="UP000837675">
    <property type="component" value="Unassembled WGS sequence"/>
</dbReference>
<comment type="caution">
    <text evidence="10">The sequence shown here is derived from an EMBL/GenBank/DDBJ whole genome shotgun (WGS) entry which is preliminary data.</text>
</comment>
<dbReference type="InterPro" id="IPR036615">
    <property type="entry name" value="Mur_ligase_C_dom_sf"/>
</dbReference>
<evidence type="ECO:0000313" key="11">
    <source>
        <dbReference type="Proteomes" id="UP000837675"/>
    </source>
</evidence>
<dbReference type="SUPFAM" id="SSF53244">
    <property type="entry name" value="MurD-like peptide ligases, peptide-binding domain"/>
    <property type="match status" value="1"/>
</dbReference>
<dbReference type="GO" id="GO:0008360">
    <property type="term" value="P:regulation of cell shape"/>
    <property type="evidence" value="ECO:0007669"/>
    <property type="project" value="InterPro"/>
</dbReference>
<evidence type="ECO:0000256" key="3">
    <source>
        <dbReference type="ARBA" id="ARBA00022490"/>
    </source>
</evidence>
<dbReference type="AlphaFoldDB" id="A0A8S4C1Y4"/>
<protein>
    <submittedName>
        <fullName evidence="10">UDP-N-acetylmuramoyl-L-alanine--D-glutamate ligase</fullName>
    </submittedName>
</protein>
<keyword evidence="5" id="KW-0132">Cell division</keyword>
<evidence type="ECO:0000256" key="4">
    <source>
        <dbReference type="ARBA" id="ARBA00022598"/>
    </source>
</evidence>
<dbReference type="EMBL" id="CAJVAF010000137">
    <property type="protein sequence ID" value="CAG7590936.1"/>
    <property type="molecule type" value="Genomic_DNA"/>
</dbReference>
<keyword evidence="7" id="KW-0067">ATP-binding</keyword>
<dbReference type="GO" id="GO:0005737">
    <property type="term" value="C:cytoplasm"/>
    <property type="evidence" value="ECO:0007669"/>
    <property type="project" value="UniProtKB-SubCell"/>
</dbReference>
<evidence type="ECO:0000256" key="5">
    <source>
        <dbReference type="ARBA" id="ARBA00022618"/>
    </source>
</evidence>
<gene>
    <name evidence="10" type="ORF">MHYMCMPASI_00373</name>
</gene>
<evidence type="ECO:0000259" key="9">
    <source>
        <dbReference type="Pfam" id="PF08245"/>
    </source>
</evidence>
<comment type="subcellular location">
    <subcellularLocation>
        <location evidence="1">Cytoplasm</location>
    </subcellularLocation>
</comment>
<keyword evidence="8" id="KW-0131">Cell cycle</keyword>
<dbReference type="Gene3D" id="3.40.50.720">
    <property type="entry name" value="NAD(P)-binding Rossmann-like Domain"/>
    <property type="match status" value="1"/>
</dbReference>
<dbReference type="InterPro" id="IPR036565">
    <property type="entry name" value="Mur-like_cat_sf"/>
</dbReference>
<dbReference type="Pfam" id="PF08245">
    <property type="entry name" value="Mur_ligase_M"/>
    <property type="match status" value="1"/>
</dbReference>
<dbReference type="PANTHER" id="PTHR43692">
    <property type="entry name" value="UDP-N-ACETYLMURAMOYLALANINE--D-GLUTAMATE LIGASE"/>
    <property type="match status" value="1"/>
</dbReference>
<dbReference type="GO" id="GO:0005524">
    <property type="term" value="F:ATP binding"/>
    <property type="evidence" value="ECO:0007669"/>
    <property type="project" value="UniProtKB-KW"/>
</dbReference>
<dbReference type="InterPro" id="IPR013221">
    <property type="entry name" value="Mur_ligase_cen"/>
</dbReference>
<name>A0A8S4C1Y4_9ACAR</name>
<keyword evidence="6" id="KW-0547">Nucleotide-binding</keyword>
<dbReference type="Gene3D" id="3.90.190.20">
    <property type="entry name" value="Mur ligase, C-terminal domain"/>
    <property type="match status" value="1"/>
</dbReference>
<dbReference type="InterPro" id="IPR018109">
    <property type="entry name" value="Folylpolyglutamate_synth_CS"/>
</dbReference>
<dbReference type="Gene3D" id="3.40.1190.10">
    <property type="entry name" value="Mur-like, catalytic domain"/>
    <property type="match status" value="1"/>
</dbReference>